<dbReference type="HAMAP" id="MF_01477">
    <property type="entry name" value="Iojap_RsfS"/>
    <property type="match status" value="1"/>
</dbReference>
<reference evidence="3 4" key="1">
    <citation type="journal article" date="2023" name="Nat. Commun.">
        <title>Origin of minicircular mitochondrial genomes in red algae.</title>
        <authorList>
            <person name="Lee Y."/>
            <person name="Cho C.H."/>
            <person name="Lee Y.M."/>
            <person name="Park S.I."/>
            <person name="Yang J.H."/>
            <person name="West J.A."/>
            <person name="Bhattacharya D."/>
            <person name="Yoon H.S."/>
        </authorList>
    </citation>
    <scope>NUCLEOTIDE SEQUENCE [LARGE SCALE GENOMIC DNA]</scope>
    <source>
        <strain evidence="3 4">CCMP1338</strain>
        <tissue evidence="3">Whole cell</tissue>
    </source>
</reference>
<keyword evidence="4" id="KW-1185">Reference proteome</keyword>
<dbReference type="GO" id="GO:0043023">
    <property type="term" value="F:ribosomal large subunit binding"/>
    <property type="evidence" value="ECO:0007669"/>
    <property type="project" value="TreeGrafter"/>
</dbReference>
<evidence type="ECO:0000256" key="2">
    <source>
        <dbReference type="SAM" id="MobiDB-lite"/>
    </source>
</evidence>
<evidence type="ECO:0008006" key="5">
    <source>
        <dbReference type="Google" id="ProtNLM"/>
    </source>
</evidence>
<dbReference type="GO" id="GO:0017148">
    <property type="term" value="P:negative regulation of translation"/>
    <property type="evidence" value="ECO:0007669"/>
    <property type="project" value="TreeGrafter"/>
</dbReference>
<dbReference type="PANTHER" id="PTHR21043">
    <property type="entry name" value="IOJAP SUPERFAMILY ORTHOLOG"/>
    <property type="match status" value="1"/>
</dbReference>
<evidence type="ECO:0000256" key="1">
    <source>
        <dbReference type="ARBA" id="ARBA00010574"/>
    </source>
</evidence>
<comment type="caution">
    <text evidence="3">The sequence shown here is derived from an EMBL/GenBank/DDBJ whole genome shotgun (WGS) entry which is preliminary data.</text>
</comment>
<dbReference type="GO" id="GO:0090071">
    <property type="term" value="P:negative regulation of ribosome biogenesis"/>
    <property type="evidence" value="ECO:0007669"/>
    <property type="project" value="TreeGrafter"/>
</dbReference>
<comment type="similarity">
    <text evidence="1">Belongs to the Iojap/RsfS family.</text>
</comment>
<feature type="compositionally biased region" description="Basic and acidic residues" evidence="2">
    <location>
        <begin position="101"/>
        <end position="114"/>
    </location>
</feature>
<dbReference type="InterPro" id="IPR004394">
    <property type="entry name" value="Iojap/RsfS/C7orf30"/>
</dbReference>
<dbReference type="Gene3D" id="3.30.460.10">
    <property type="entry name" value="Beta Polymerase, domain 2"/>
    <property type="match status" value="1"/>
</dbReference>
<dbReference type="EMBL" id="JAMWBK010000013">
    <property type="protein sequence ID" value="KAJ8900943.1"/>
    <property type="molecule type" value="Genomic_DNA"/>
</dbReference>
<dbReference type="AlphaFoldDB" id="A0AAV8UHD0"/>
<protein>
    <recommendedName>
        <fullName evidence="5">Ribosomal silencing factor RsfS</fullName>
    </recommendedName>
</protein>
<evidence type="ECO:0000313" key="4">
    <source>
        <dbReference type="Proteomes" id="UP001157974"/>
    </source>
</evidence>
<feature type="region of interest" description="Disordered" evidence="2">
    <location>
        <begin position="20"/>
        <end position="46"/>
    </location>
</feature>
<accession>A0AAV8UHD0</accession>
<dbReference type="InterPro" id="IPR043519">
    <property type="entry name" value="NT_sf"/>
</dbReference>
<sequence>MYGTISVRGIRTLRRAVRVSSSVKGRRRVQPTGKDGDGGVGRSSKGACLNKIEQEAVLKDDAAVQSSKEQSAAQIRSMSRLDEYMKRFPIGDSAEEFTSDSLRKEEKKEEARGEEWDEDLHGPMQVKVSEVNVENLKPRMLSEILEERRAMDVHVIDVREKCTFTEYFIVATGRTHTHQKNLAWEIRRMLAAGGRQSKIQGLETNWVVVDCGNIIVHIMSEDSRDFFDLDSLWKQETSRGMKQSGRDPGETLTGFE</sequence>
<evidence type="ECO:0000313" key="3">
    <source>
        <dbReference type="EMBL" id="KAJ8900943.1"/>
    </source>
</evidence>
<dbReference type="NCBIfam" id="TIGR00090">
    <property type="entry name" value="rsfS_iojap_ybeB"/>
    <property type="match status" value="1"/>
</dbReference>
<gene>
    <name evidence="3" type="ORF">NDN08_000240</name>
</gene>
<dbReference type="PANTHER" id="PTHR21043:SF0">
    <property type="entry name" value="MITOCHONDRIAL ASSEMBLY OF RIBOSOMAL LARGE SUBUNIT PROTEIN 1"/>
    <property type="match status" value="1"/>
</dbReference>
<dbReference type="SUPFAM" id="SSF81301">
    <property type="entry name" value="Nucleotidyltransferase"/>
    <property type="match status" value="1"/>
</dbReference>
<organism evidence="3 4">
    <name type="scientific">Rhodosorus marinus</name>
    <dbReference type="NCBI Taxonomy" id="101924"/>
    <lineage>
        <taxon>Eukaryota</taxon>
        <taxon>Rhodophyta</taxon>
        <taxon>Stylonematophyceae</taxon>
        <taxon>Stylonematales</taxon>
        <taxon>Stylonemataceae</taxon>
        <taxon>Rhodosorus</taxon>
    </lineage>
</organism>
<dbReference type="Pfam" id="PF02410">
    <property type="entry name" value="RsfS"/>
    <property type="match status" value="1"/>
</dbReference>
<dbReference type="Proteomes" id="UP001157974">
    <property type="component" value="Unassembled WGS sequence"/>
</dbReference>
<proteinExistence type="inferred from homology"/>
<name>A0AAV8UHD0_9RHOD</name>
<feature type="region of interest" description="Disordered" evidence="2">
    <location>
        <begin position="95"/>
        <end position="120"/>
    </location>
</feature>